<feature type="transmembrane region" description="Helical" evidence="5">
    <location>
        <begin position="223"/>
        <end position="244"/>
    </location>
</feature>
<reference evidence="7" key="1">
    <citation type="submission" date="2021-10" db="EMBL/GenBank/DDBJ databases">
        <title>Tropical sea cucumber genome reveals ecological adaptation and Cuvierian tubules defense mechanism.</title>
        <authorList>
            <person name="Chen T."/>
        </authorList>
    </citation>
    <scope>NUCLEOTIDE SEQUENCE</scope>
    <source>
        <strain evidence="7">Nanhai2018</strain>
        <tissue evidence="7">Muscle</tissue>
    </source>
</reference>
<feature type="domain" description="EamA" evidence="6">
    <location>
        <begin position="10"/>
        <end position="141"/>
    </location>
</feature>
<dbReference type="Pfam" id="PF00892">
    <property type="entry name" value="EamA"/>
    <property type="match status" value="2"/>
</dbReference>
<comment type="caution">
    <text evidence="7">The sequence shown here is derived from an EMBL/GenBank/DDBJ whole genome shotgun (WGS) entry which is preliminary data.</text>
</comment>
<proteinExistence type="predicted"/>
<keyword evidence="2 5" id="KW-0812">Transmembrane</keyword>
<dbReference type="InterPro" id="IPR000620">
    <property type="entry name" value="EamA_dom"/>
</dbReference>
<dbReference type="EMBL" id="JAIZAY010000001">
    <property type="protein sequence ID" value="KAJ8050988.1"/>
    <property type="molecule type" value="Genomic_DNA"/>
</dbReference>
<evidence type="ECO:0000259" key="6">
    <source>
        <dbReference type="Pfam" id="PF00892"/>
    </source>
</evidence>
<feature type="transmembrane region" description="Helical" evidence="5">
    <location>
        <begin position="158"/>
        <end position="179"/>
    </location>
</feature>
<dbReference type="PANTHER" id="PTHR22911">
    <property type="entry name" value="ACYL-MALONYL CONDENSING ENZYME-RELATED"/>
    <property type="match status" value="1"/>
</dbReference>
<feature type="domain" description="EamA" evidence="6">
    <location>
        <begin position="162"/>
        <end position="294"/>
    </location>
</feature>
<evidence type="ECO:0000256" key="4">
    <source>
        <dbReference type="ARBA" id="ARBA00023136"/>
    </source>
</evidence>
<keyword evidence="3 5" id="KW-1133">Transmembrane helix</keyword>
<keyword evidence="4 5" id="KW-0472">Membrane</keyword>
<feature type="transmembrane region" description="Helical" evidence="5">
    <location>
        <begin position="12"/>
        <end position="32"/>
    </location>
</feature>
<feature type="transmembrane region" description="Helical" evidence="5">
    <location>
        <begin position="251"/>
        <end position="270"/>
    </location>
</feature>
<feature type="transmembrane region" description="Helical" evidence="5">
    <location>
        <begin position="96"/>
        <end position="118"/>
    </location>
</feature>
<dbReference type="OrthoDB" id="306876at2759"/>
<dbReference type="Proteomes" id="UP001152320">
    <property type="component" value="Chromosome 1"/>
</dbReference>
<dbReference type="InterPro" id="IPR037185">
    <property type="entry name" value="EmrE-like"/>
</dbReference>
<keyword evidence="8" id="KW-1185">Reference proteome</keyword>
<feature type="transmembrane region" description="Helical" evidence="5">
    <location>
        <begin position="38"/>
        <end position="58"/>
    </location>
</feature>
<name>A0A9Q1CT80_HOLLE</name>
<feature type="transmembrane region" description="Helical" evidence="5">
    <location>
        <begin position="70"/>
        <end position="90"/>
    </location>
</feature>
<accession>A0A9Q1CT80</accession>
<evidence type="ECO:0000256" key="5">
    <source>
        <dbReference type="SAM" id="Phobius"/>
    </source>
</evidence>
<dbReference type="PANTHER" id="PTHR22911:SF6">
    <property type="entry name" value="SOLUTE CARRIER FAMILY 35 MEMBER G1"/>
    <property type="match status" value="1"/>
</dbReference>
<dbReference type="SUPFAM" id="SSF103481">
    <property type="entry name" value="Multidrug resistance efflux transporter EmrE"/>
    <property type="match status" value="2"/>
</dbReference>
<evidence type="ECO:0000313" key="7">
    <source>
        <dbReference type="EMBL" id="KAJ8050988.1"/>
    </source>
</evidence>
<evidence type="ECO:0000256" key="1">
    <source>
        <dbReference type="ARBA" id="ARBA00004141"/>
    </source>
</evidence>
<evidence type="ECO:0000313" key="8">
    <source>
        <dbReference type="Proteomes" id="UP001152320"/>
    </source>
</evidence>
<feature type="transmembrane region" description="Helical" evidence="5">
    <location>
        <begin position="191"/>
        <end position="211"/>
    </location>
</feature>
<gene>
    <name evidence="7" type="ORF">HOLleu_04389</name>
</gene>
<sequence length="315" mass="34926">MIRLLRRRHGLVLAAIAPITFSFQSLLVDILTETLDSFQVVLIHVPLFMICCFLLVLYARVRPPKDYKHYLWLLGSGASQSGSTCFLALALTNLSVGNTVTIFYTALVQVVFFSRIILKEQVRLFDILFAFVALGAVVFIARPPFIFGTNDHISGNDVTFQGIMFALAGSSSIAIFNVANRKLSTLGVNSYFCMFSNGTMVVFTSGVITLILQRWRWPTMHEWLFAALAGVTYVCSHFTLFYALKVETATLVTVIATTEIVYALVLQVAFLHQLPFWTSYIGTVLIIVACIGITLKNKPPPSPPPESPQSNPTDL</sequence>
<evidence type="ECO:0000256" key="3">
    <source>
        <dbReference type="ARBA" id="ARBA00022989"/>
    </source>
</evidence>
<comment type="subcellular location">
    <subcellularLocation>
        <location evidence="1">Membrane</location>
        <topology evidence="1">Multi-pass membrane protein</topology>
    </subcellularLocation>
</comment>
<dbReference type="GO" id="GO:0016020">
    <property type="term" value="C:membrane"/>
    <property type="evidence" value="ECO:0007669"/>
    <property type="project" value="UniProtKB-SubCell"/>
</dbReference>
<feature type="transmembrane region" description="Helical" evidence="5">
    <location>
        <begin position="125"/>
        <end position="146"/>
    </location>
</feature>
<protein>
    <submittedName>
        <fullName evidence="7">Solute carrier family 35 member G1</fullName>
    </submittedName>
</protein>
<evidence type="ECO:0000256" key="2">
    <source>
        <dbReference type="ARBA" id="ARBA00022692"/>
    </source>
</evidence>
<feature type="transmembrane region" description="Helical" evidence="5">
    <location>
        <begin position="276"/>
        <end position="295"/>
    </location>
</feature>
<organism evidence="7 8">
    <name type="scientific">Holothuria leucospilota</name>
    <name type="common">Black long sea cucumber</name>
    <name type="synonym">Mertensiothuria leucospilota</name>
    <dbReference type="NCBI Taxonomy" id="206669"/>
    <lineage>
        <taxon>Eukaryota</taxon>
        <taxon>Metazoa</taxon>
        <taxon>Echinodermata</taxon>
        <taxon>Eleutherozoa</taxon>
        <taxon>Echinozoa</taxon>
        <taxon>Holothuroidea</taxon>
        <taxon>Aspidochirotacea</taxon>
        <taxon>Aspidochirotida</taxon>
        <taxon>Holothuriidae</taxon>
        <taxon>Holothuria</taxon>
    </lineage>
</organism>
<dbReference type="AlphaFoldDB" id="A0A9Q1CT80"/>